<feature type="chain" id="PRO_5040482623" evidence="1">
    <location>
        <begin position="25"/>
        <end position="176"/>
    </location>
</feature>
<evidence type="ECO:0000256" key="1">
    <source>
        <dbReference type="SAM" id="SignalP"/>
    </source>
</evidence>
<name>A0A9N9DS94_9GLOM</name>
<dbReference type="AlphaFoldDB" id="A0A9N9DS94"/>
<proteinExistence type="predicted"/>
<dbReference type="EMBL" id="CAJVPI010002556">
    <property type="protein sequence ID" value="CAG8645560.1"/>
    <property type="molecule type" value="Genomic_DNA"/>
</dbReference>
<keyword evidence="3" id="KW-1185">Reference proteome</keyword>
<reference evidence="2" key="1">
    <citation type="submission" date="2021-06" db="EMBL/GenBank/DDBJ databases">
        <authorList>
            <person name="Kallberg Y."/>
            <person name="Tangrot J."/>
            <person name="Rosling A."/>
        </authorList>
    </citation>
    <scope>NUCLEOTIDE SEQUENCE</scope>
    <source>
        <strain evidence="2">BR232B</strain>
    </source>
</reference>
<feature type="signal peptide" evidence="1">
    <location>
        <begin position="1"/>
        <end position="24"/>
    </location>
</feature>
<evidence type="ECO:0000313" key="2">
    <source>
        <dbReference type="EMBL" id="CAG8645560.1"/>
    </source>
</evidence>
<gene>
    <name evidence="2" type="ORF">PBRASI_LOCUS10007</name>
</gene>
<accession>A0A9N9DS94</accession>
<comment type="caution">
    <text evidence="2">The sequence shown here is derived from an EMBL/GenBank/DDBJ whole genome shotgun (WGS) entry which is preliminary data.</text>
</comment>
<dbReference type="Proteomes" id="UP000789739">
    <property type="component" value="Unassembled WGS sequence"/>
</dbReference>
<protein>
    <submittedName>
        <fullName evidence="2">11453_t:CDS:1</fullName>
    </submittedName>
</protein>
<organism evidence="2 3">
    <name type="scientific">Paraglomus brasilianum</name>
    <dbReference type="NCBI Taxonomy" id="144538"/>
    <lineage>
        <taxon>Eukaryota</taxon>
        <taxon>Fungi</taxon>
        <taxon>Fungi incertae sedis</taxon>
        <taxon>Mucoromycota</taxon>
        <taxon>Glomeromycotina</taxon>
        <taxon>Glomeromycetes</taxon>
        <taxon>Paraglomerales</taxon>
        <taxon>Paraglomeraceae</taxon>
        <taxon>Paraglomus</taxon>
    </lineage>
</organism>
<sequence>MYSIFGARFPVLTLFLAVIALATAVQLPISNPINATLTFKPASSRSNLHGSFNLFDDGLRSGTMVTGSFHSGLDEKHKYLFIAYTHSTCNKLTSNRFFKFDVTNTFSFDKLNKIGGTNYLQKTDLTWFWGKNMKTAIVAYRNISKIRSGDEEGDIDEDIYMRWRKFGCGNVKIITG</sequence>
<keyword evidence="1" id="KW-0732">Signal</keyword>
<dbReference type="OrthoDB" id="10315916at2759"/>
<evidence type="ECO:0000313" key="3">
    <source>
        <dbReference type="Proteomes" id="UP000789739"/>
    </source>
</evidence>